<evidence type="ECO:0000313" key="3">
    <source>
        <dbReference type="Proteomes" id="UP001054945"/>
    </source>
</evidence>
<dbReference type="Gene3D" id="1.25.40.420">
    <property type="match status" value="1"/>
</dbReference>
<dbReference type="Gene3D" id="3.30.710.10">
    <property type="entry name" value="Potassium Channel Kv1.1, Chain A"/>
    <property type="match status" value="1"/>
</dbReference>
<dbReference type="Pfam" id="PF22486">
    <property type="entry name" value="MATH_2"/>
    <property type="match status" value="1"/>
</dbReference>
<dbReference type="Gene3D" id="2.60.210.10">
    <property type="entry name" value="Apoptosis, Tumor Necrosis Factor Receptor Associated Protein 2, Chain A"/>
    <property type="match status" value="1"/>
</dbReference>
<dbReference type="PROSITE" id="PS50144">
    <property type="entry name" value="MATH"/>
    <property type="match status" value="1"/>
</dbReference>
<organism evidence="2 3">
    <name type="scientific">Caerostris extrusa</name>
    <name type="common">Bark spider</name>
    <name type="synonym">Caerostris bankana</name>
    <dbReference type="NCBI Taxonomy" id="172846"/>
    <lineage>
        <taxon>Eukaryota</taxon>
        <taxon>Metazoa</taxon>
        <taxon>Ecdysozoa</taxon>
        <taxon>Arthropoda</taxon>
        <taxon>Chelicerata</taxon>
        <taxon>Arachnida</taxon>
        <taxon>Araneae</taxon>
        <taxon>Araneomorphae</taxon>
        <taxon>Entelegynae</taxon>
        <taxon>Araneoidea</taxon>
        <taxon>Araneidae</taxon>
        <taxon>Caerostris</taxon>
    </lineage>
</organism>
<dbReference type="SUPFAM" id="SSF54695">
    <property type="entry name" value="POZ domain"/>
    <property type="match status" value="1"/>
</dbReference>
<evidence type="ECO:0000313" key="2">
    <source>
        <dbReference type="EMBL" id="GIY95443.1"/>
    </source>
</evidence>
<dbReference type="PANTHER" id="PTHR24413">
    <property type="entry name" value="SPECKLE-TYPE POZ PROTEIN"/>
    <property type="match status" value="1"/>
</dbReference>
<proteinExistence type="predicted"/>
<reference evidence="2 3" key="1">
    <citation type="submission" date="2021-06" db="EMBL/GenBank/DDBJ databases">
        <title>Caerostris extrusa draft genome.</title>
        <authorList>
            <person name="Kono N."/>
            <person name="Arakawa K."/>
        </authorList>
    </citation>
    <scope>NUCLEOTIDE SEQUENCE [LARGE SCALE GENOMIC DNA]</scope>
</reference>
<dbReference type="CDD" id="cd00121">
    <property type="entry name" value="MATH"/>
    <property type="match status" value="1"/>
</dbReference>
<accession>A0AAV4XL79</accession>
<dbReference type="AlphaFoldDB" id="A0AAV4XL79"/>
<dbReference type="SUPFAM" id="SSF49599">
    <property type="entry name" value="TRAF domain-like"/>
    <property type="match status" value="1"/>
</dbReference>
<dbReference type="EMBL" id="BPLR01000522">
    <property type="protein sequence ID" value="GIY95443.1"/>
    <property type="molecule type" value="Genomic_DNA"/>
</dbReference>
<sequence length="481" mass="55356">MENSDLNGRKQLTFIWRVENYSYCWHKTGEALISPVFTANIMHNTAWTLCLYPRGDENDEFIGCYLQRESNDEGPPNFVVSFELSSLAKDGSVLKLVDTEVNNISFEKGIECGTSTFIARSKVLIQNKQAYLPQDTLTICCRMWMTDEGICDEAQIFARTRIQFENISFVHKIEGFNELEKDQEETVDIESSLGEKLFVSIGIFEINNPCCEEKIVVEIIPEDKDQIEVVSCMLHLMNASRETVKCGQLDNRFDLIKKEDFKVPLIFSKKMLIDGKTEYLPYNTLTLRCDCTFSTGLEFEKIEKAVYGLHLMPDAQTTQDGFNELSNCPTALEDFTFLYKNRSLLMSLLVDEKKKTIECIDVTDLDDETVERLLLFFYNDVVKDLQYDSAFKLIKAAETYKVQRLKMECASFLMDNLNTSNACKLLVLADMSQDLSMKTTVEDFILDHEEEIFGSDSWEEVMDANPTLAMKTMHLKFKKKR</sequence>
<comment type="caution">
    <text evidence="2">The sequence shown here is derived from an EMBL/GenBank/DDBJ whole genome shotgun (WGS) entry which is preliminary data.</text>
</comment>
<dbReference type="InterPro" id="IPR002083">
    <property type="entry name" value="MATH/TRAF_dom"/>
</dbReference>
<gene>
    <name evidence="2" type="primary">spop-b_45</name>
    <name evidence="2" type="ORF">CEXT_602671</name>
</gene>
<name>A0AAV4XL79_CAEEX</name>
<dbReference type="InterPro" id="IPR008974">
    <property type="entry name" value="TRAF-like"/>
</dbReference>
<keyword evidence="3" id="KW-1185">Reference proteome</keyword>
<protein>
    <submittedName>
        <fullName evidence="2">Speckle-type POZ protein B</fullName>
    </submittedName>
</protein>
<evidence type="ECO:0000259" key="1">
    <source>
        <dbReference type="PROSITE" id="PS50144"/>
    </source>
</evidence>
<dbReference type="InterPro" id="IPR011333">
    <property type="entry name" value="SKP1/BTB/POZ_sf"/>
</dbReference>
<feature type="domain" description="MATH" evidence="1">
    <location>
        <begin position="11"/>
        <end position="143"/>
    </location>
</feature>
<dbReference type="Proteomes" id="UP001054945">
    <property type="component" value="Unassembled WGS sequence"/>
</dbReference>